<name>A0A2V5JWM0_9BACL</name>
<dbReference type="Gene3D" id="3.20.80.10">
    <property type="entry name" value="Regulatory factor, effector binding domain"/>
    <property type="match status" value="1"/>
</dbReference>
<dbReference type="Pfam" id="PF14526">
    <property type="entry name" value="Cass2"/>
    <property type="match status" value="1"/>
</dbReference>
<dbReference type="InterPro" id="IPR010499">
    <property type="entry name" value="AraC_E-bd"/>
</dbReference>
<accession>A0A2V5JWM0</accession>
<evidence type="ECO:0000313" key="2">
    <source>
        <dbReference type="EMBL" id="PYI51225.1"/>
    </source>
</evidence>
<gene>
    <name evidence="2" type="ORF">DLM86_26440</name>
</gene>
<reference evidence="2 3" key="1">
    <citation type="submission" date="2018-05" db="EMBL/GenBank/DDBJ databases">
        <title>Paenibacillus flagellatus sp. nov., isolated from selenium mineral soil.</title>
        <authorList>
            <person name="Dai X."/>
        </authorList>
    </citation>
    <scope>NUCLEOTIDE SEQUENCE [LARGE SCALE GENOMIC DNA]</scope>
    <source>
        <strain evidence="2 3">DXL2</strain>
    </source>
</reference>
<proteinExistence type="predicted"/>
<dbReference type="EMBL" id="QJVJ01000014">
    <property type="protein sequence ID" value="PYI51225.1"/>
    <property type="molecule type" value="Genomic_DNA"/>
</dbReference>
<feature type="domain" description="AraC effector-binding" evidence="1">
    <location>
        <begin position="2"/>
        <end position="148"/>
    </location>
</feature>
<sequence length="149" mass="17144">MLECGIIHREATHLVGLSYAGPFPQSFPQGAIDVQRRFWKRRHEVAHPAREGVLFSPHSANESFATYWAAYQVERIESVPEDMVGITLPAHTYARVQCTNRSIGQGYTDLHRWIEERGHRPLRNACTVEVFHIREAEEEPVEIWIPIEG</sequence>
<evidence type="ECO:0000313" key="3">
    <source>
        <dbReference type="Proteomes" id="UP000247476"/>
    </source>
</evidence>
<dbReference type="SMART" id="SM00871">
    <property type="entry name" value="AraC_E_bind"/>
    <property type="match status" value="1"/>
</dbReference>
<dbReference type="InterPro" id="IPR029441">
    <property type="entry name" value="Cass2"/>
</dbReference>
<dbReference type="Proteomes" id="UP000247476">
    <property type="component" value="Unassembled WGS sequence"/>
</dbReference>
<organism evidence="2 3">
    <name type="scientific">Paenibacillus flagellatus</name>
    <dbReference type="NCBI Taxonomy" id="2211139"/>
    <lineage>
        <taxon>Bacteria</taxon>
        <taxon>Bacillati</taxon>
        <taxon>Bacillota</taxon>
        <taxon>Bacilli</taxon>
        <taxon>Bacillales</taxon>
        <taxon>Paenibacillaceae</taxon>
        <taxon>Paenibacillus</taxon>
    </lineage>
</organism>
<dbReference type="RefSeq" id="WP_110843069.1">
    <property type="nucleotide sequence ID" value="NZ_QJVJ01000014.1"/>
</dbReference>
<comment type="caution">
    <text evidence="2">The sequence shown here is derived from an EMBL/GenBank/DDBJ whole genome shotgun (WGS) entry which is preliminary data.</text>
</comment>
<protein>
    <submittedName>
        <fullName evidence="2">AraC family transcriptional regulator</fullName>
    </submittedName>
</protein>
<dbReference type="InterPro" id="IPR011256">
    <property type="entry name" value="Reg_factor_effector_dom_sf"/>
</dbReference>
<evidence type="ECO:0000259" key="1">
    <source>
        <dbReference type="SMART" id="SM00871"/>
    </source>
</evidence>
<dbReference type="AlphaFoldDB" id="A0A2V5JWM0"/>
<dbReference type="SUPFAM" id="SSF55136">
    <property type="entry name" value="Probable bacterial effector-binding domain"/>
    <property type="match status" value="1"/>
</dbReference>
<keyword evidence="3" id="KW-1185">Reference proteome</keyword>
<dbReference type="OrthoDB" id="2734147at2"/>